<dbReference type="Pfam" id="PF14330">
    <property type="entry name" value="DUF4387"/>
    <property type="match status" value="1"/>
</dbReference>
<dbReference type="InterPro" id="IPR010839">
    <property type="entry name" value="AtuA_N"/>
</dbReference>
<dbReference type="Proteomes" id="UP001355207">
    <property type="component" value="Chromosome 7"/>
</dbReference>
<dbReference type="EMBL" id="CP144104">
    <property type="protein sequence ID" value="WWC90919.1"/>
    <property type="molecule type" value="Genomic_DNA"/>
</dbReference>
<reference evidence="3 4" key="1">
    <citation type="submission" date="2024-01" db="EMBL/GenBank/DDBJ databases">
        <title>Comparative genomics of Cryptococcus and Kwoniella reveals pathogenesis evolution and contrasting modes of karyotype evolution via chromosome fusion or intercentromeric recombination.</title>
        <authorList>
            <person name="Coelho M.A."/>
            <person name="David-Palma M."/>
            <person name="Shea T."/>
            <person name="Bowers K."/>
            <person name="McGinley-Smith S."/>
            <person name="Mohammad A.W."/>
            <person name="Gnirke A."/>
            <person name="Yurkov A.M."/>
            <person name="Nowrousian M."/>
            <person name="Sun S."/>
            <person name="Cuomo C.A."/>
            <person name="Heitman J."/>
        </authorList>
    </citation>
    <scope>NUCLEOTIDE SEQUENCE [LARGE SCALE GENOMIC DNA]</scope>
    <source>
        <strain evidence="3 4">CBS 6074</strain>
    </source>
</reference>
<proteinExistence type="predicted"/>
<gene>
    <name evidence="3" type="ORF">L201_005857</name>
</gene>
<feature type="domain" description="Acyclic terpene utilisation N-terminal" evidence="1">
    <location>
        <begin position="250"/>
        <end position="405"/>
    </location>
</feature>
<feature type="domain" description="Acyclic terpene utilisation N-terminal" evidence="1">
    <location>
        <begin position="72"/>
        <end position="223"/>
    </location>
</feature>
<dbReference type="Pfam" id="PF07287">
    <property type="entry name" value="AtuA"/>
    <property type="match status" value="2"/>
</dbReference>
<evidence type="ECO:0000313" key="3">
    <source>
        <dbReference type="EMBL" id="WWC90919.1"/>
    </source>
</evidence>
<evidence type="ECO:0000259" key="1">
    <source>
        <dbReference type="Pfam" id="PF07287"/>
    </source>
</evidence>
<accession>A0AAX4K167</accession>
<feature type="domain" description="DUF4387" evidence="2">
    <location>
        <begin position="512"/>
        <end position="609"/>
    </location>
</feature>
<evidence type="ECO:0000259" key="2">
    <source>
        <dbReference type="Pfam" id="PF14330"/>
    </source>
</evidence>
<name>A0AAX4K167_9TREE</name>
<sequence length="617" mass="68251">MQVESVNQGTTWDKVKIITPSPILGYGYPEEDLWRGVEEHGADAIIIDAGSTDGGPDDLALNHTVVSREMYERDLAPMIDAVYKNGLKLLISSAGGAGPKAHVDFLKEIITDLINKKQYTLKVATIYTDVSKETVLHKLKQGKINPCGEIPQLKVEDVEKTDAIVAQVGHEPFLKALREDPDIIIGGRAYDPAPFIAYCLHRLGKVSHPTAWHMGKIMECGGICAIPKGKVILATVTPDNFELLPMDPNTRCTELSVAAHTLYEKTRPDKLAGPGGILNIADAKYEQISARGVRVSGAVIERKPTAFKLEGARQVGYKTVFLGGIRDPILIKCIDDFTKKTWDMTAKMFPVLKSEPALHQLQWKFYGRNAVMAELEPCSFENVHEIGLYGEVLAPTQRLANAIANCARVGILHGAYPGQVATAGNFASPGTPLELSAGAACEFTIYHLMDIDDPEDFPIDHFIIGDGQDQRPKSQRSIENHHRLNGQTKELIPLKSEPAINNFLYGGKPFYLPDLARVVRSKNSGPYEITFDVMFATLEDYEFVKSLNILNIDFVKKSWKVLNDEDILALMWFKPALAWKCTIKRSWDQGSFGERDTFGTAQHAPLMMLRLGNGLPN</sequence>
<evidence type="ECO:0000313" key="4">
    <source>
        <dbReference type="Proteomes" id="UP001355207"/>
    </source>
</evidence>
<protein>
    <submittedName>
        <fullName evidence="3">Uncharacterized protein</fullName>
    </submittedName>
</protein>
<dbReference type="AlphaFoldDB" id="A0AAX4K167"/>
<dbReference type="GeneID" id="91096527"/>
<dbReference type="InterPro" id="IPR025496">
    <property type="entry name" value="DUF4387"/>
</dbReference>
<dbReference type="RefSeq" id="XP_066077682.1">
    <property type="nucleotide sequence ID" value="XM_066221585.1"/>
</dbReference>
<organism evidence="3 4">
    <name type="scientific">Kwoniella dendrophila CBS 6074</name>
    <dbReference type="NCBI Taxonomy" id="1295534"/>
    <lineage>
        <taxon>Eukaryota</taxon>
        <taxon>Fungi</taxon>
        <taxon>Dikarya</taxon>
        <taxon>Basidiomycota</taxon>
        <taxon>Agaricomycotina</taxon>
        <taxon>Tremellomycetes</taxon>
        <taxon>Tremellales</taxon>
        <taxon>Cryptococcaceae</taxon>
        <taxon>Kwoniella</taxon>
    </lineage>
</organism>
<keyword evidence="4" id="KW-1185">Reference proteome</keyword>